<dbReference type="CDD" id="cd00833">
    <property type="entry name" value="PKS"/>
    <property type="match status" value="1"/>
</dbReference>
<comment type="cofactor">
    <cofactor evidence="2">
        <name>pantetheine 4'-phosphate</name>
        <dbReference type="ChEBI" id="CHEBI:47942"/>
    </cofactor>
</comment>
<dbReference type="SUPFAM" id="SSF53335">
    <property type="entry name" value="S-adenosyl-L-methionine-dependent methyltransferases"/>
    <property type="match status" value="1"/>
</dbReference>
<evidence type="ECO:0000256" key="2">
    <source>
        <dbReference type="ARBA" id="ARBA00001957"/>
    </source>
</evidence>
<evidence type="ECO:0000256" key="17">
    <source>
        <dbReference type="ARBA" id="ARBA00073623"/>
    </source>
</evidence>
<evidence type="ECO:0000313" key="25">
    <source>
        <dbReference type="Proteomes" id="UP000183760"/>
    </source>
</evidence>
<keyword evidence="9" id="KW-0443">Lipid metabolism</keyword>
<sequence>MESLEPTSDTGSAVAIIGMAGRFPGCADIASFWRALKAGTETLTFFSDEELRARGVPPASLASPHYVRAKGVLAGAELFDAAFFGFSPREAELTDPQQRVFLEVAWSALEHAGYTSDTHAGTVGVYAGAGWPSYLLFNLATHPHLLGPETGHQVLLGNDKDNLATRVSFKLNLKGPSLTLQTGCSTSLVATAVAHQALLTYQCDLALAGGVSITVPQTGYLHQPGSIFSPDGHCRAFDARAQGTVIGNGAAVVVLKRLEDALADGDSIYAVIKSAVINNDGATKAGYTAPSIDGQAAAIMEAHASAGVDARSITYVEAHGTGTTVGDPIEVTALTQAFRASTEATSFCALGSVKTNVGHLDAAAGVTGLIKTALALQHGQLPPSLHFETPNPRIDFASTPFFVNTALTEWKPQGFPRRAGVSSFGLGGTNAHAILEEPPTTARTKPVAGPRLLVLSAKTSEALEQATTNLAHHLDTHPELELADVAYTLQVGRKPFAHRRVLVCHDLADAASALGTRGAQRVRTRHTESPTRGVAFLFSGQGSQHVGMARELHRTEPTFREHADRCFDLLRSRHGVDLQALLYPPDSQRELAAEKLKRTQNAQPALFVIEYALARMWMGWGLRMDAAIGHSLGEYVAATLAGVFSLEDALALVVARGRLMQALPPGAMLAVPLSEQELTPLLEGTRLGLAAVNAPSSCVVSGTTEAIAALRQQLDSRGLGGNLLETSHAFHSEMMEPVLAPFAEQLRRLRLDAPRTPIVSNLTGTWLTASQATDPDYWVQHLRCTVRFSAGIGVLLEDRQRALLEVGPGRTLSQLVRKHPGRAPAQAVFSSLPHPREQTSDLSFVLETLGQLWMEGLSVDWPRAQRDARPRRVPLPTYPFERQRYWIDPARAETAEAPTLADALWQPMLEAARAQAEGELAGFDASSHQLDKHSLDAACTAYMNLTLRALGAFPDSSAAYKREELLGQCRVIARYEQLFSWWLRLLVEAGQLEQDPTGRYRSLRPCSPETVQSLVRDAETRWARTPQVVELIRRCGDALKDVLRGEQSPTELFASILEGSAEKAQTEFGLKTYYRGILRAGVERLVRQLGPTTKLRVLEIGGGTGIATTELLPILPRERTEYTFTDVAPLFLSQAKRKFSAWPFLKYVPLDIERAPETQGIPQESFDVIVAVNVLHATRNLRTTLAHVRSLLAPGGLLLLGELTEPTPDFAITYSLMMNPVEDPERDQGNPFFTPAQWSAVLGASGFSRTAAAPDVEVLGQHALLAQASSSPLSGQPVAPAFTESTRLAGGTEPRAGSGLTKKTDVGDWFYVPSWKRVPRHEPSALGDAGHWLLFVDELGVGDALAERLGNAVITVRSGTRFHQDGPNRFTIDPKAPADYDALLGALQVQGITPSRMVHLWSVTGSEHATVGLAAVERARVLGLDSLLLLAKTLGTRGVTEALRLWVVSNDLHEVHGDEVAPEKALLLAPCKVIPLEYPNIQCTSVDLVVPARAGRETPVTQLLEELQATSSDAIVAYRGPHRWVRTLEPIRLEAPPEPPTVLRKHGVYLLTGGLGKVGLTLAEYLARSVQAKLVLTQRSPFPDPREWDAWLSAHPKEDPTHRHILALRELVKLGAEVLVLRADVADAEQMRTALSRATERFGPIQGVIHSAGVLGDGAIQQKSSEELSRVLAPKVLGTLVLHDLFADAPLDFFLLFSSLSAIEPGFGQVAYSAANNFLDAFVHGRMARAHHRVACISWDVWRGEGMAYDARTPLVLQKMKEEDFDQRGILRHEGVEVFRRVLGSRLPHVLVSTSDYLQVLKTRGRDLSELYLEALGGTSLHARPKLGNSYERPRGETEESLAPLWQELLGIGGIGATDDFFELGGDSLIGTQLISRVNRSFGVKLSTKSIYTHPTLRGMSTAIDEALIGTVSADKLAEILRKLDGDK</sequence>
<dbReference type="InterPro" id="IPR014030">
    <property type="entry name" value="Ketoacyl_synth_N"/>
</dbReference>
<dbReference type="InterPro" id="IPR013968">
    <property type="entry name" value="PKS_KR"/>
</dbReference>
<dbReference type="InterPro" id="IPR049490">
    <property type="entry name" value="C883_1060-like_KR_N"/>
</dbReference>
<evidence type="ECO:0000256" key="8">
    <source>
        <dbReference type="ARBA" id="ARBA00023002"/>
    </source>
</evidence>
<protein>
    <recommendedName>
        <fullName evidence="17">Phenolphthiocerol/phthiocerol polyketide synthase subunit E</fullName>
        <ecNumber evidence="16">2.3.1.292</ecNumber>
    </recommendedName>
    <alternativeName>
        <fullName evidence="19">(Phenol)carboxyphthiodiolenone synthase subunit E</fullName>
    </alternativeName>
    <alternativeName>
        <fullName evidence="20">Beta-ketoacyl-acyl-carrier-protein synthase I</fullName>
    </alternativeName>
    <alternativeName>
        <fullName evidence="18">Phthiocerol synthesis polyketide synthase type I PpsE</fullName>
    </alternativeName>
</protein>
<evidence type="ECO:0000256" key="14">
    <source>
        <dbReference type="ARBA" id="ARBA00052745"/>
    </source>
</evidence>
<dbReference type="CDD" id="cd08953">
    <property type="entry name" value="KR_2_SDR_x"/>
    <property type="match status" value="1"/>
</dbReference>
<dbReference type="SMART" id="SM00822">
    <property type="entry name" value="PKS_KR"/>
    <property type="match status" value="1"/>
</dbReference>
<name>A0A511TAB0_MYXFU</name>
<dbReference type="Gene3D" id="3.40.50.150">
    <property type="entry name" value="Vaccinia Virus protein VP39"/>
    <property type="match status" value="1"/>
</dbReference>
<evidence type="ECO:0000256" key="9">
    <source>
        <dbReference type="ARBA" id="ARBA00023098"/>
    </source>
</evidence>
<comment type="cofactor">
    <cofactor evidence="1">
        <name>NADP(+)</name>
        <dbReference type="ChEBI" id="CHEBI:58349"/>
    </cofactor>
</comment>
<reference evidence="23 26" key="2">
    <citation type="submission" date="2019-07" db="EMBL/GenBank/DDBJ databases">
        <title>Whole genome shotgun sequence of Myxococcus fulvus NBRC 100333.</title>
        <authorList>
            <person name="Hosoyama A."/>
            <person name="Uohara A."/>
            <person name="Ohji S."/>
            <person name="Ichikawa N."/>
        </authorList>
    </citation>
    <scope>NUCLEOTIDE SEQUENCE [LARGE SCALE GENOMIC DNA]</scope>
    <source>
        <strain evidence="23 26">NBRC 100333</strain>
    </source>
</reference>
<keyword evidence="10" id="KW-0511">Multifunctional enzyme</keyword>
<comment type="function">
    <text evidence="15">Part of the PpsABCDE complex involved in the biosynthesis of the lipid core common to phthiocerols and phenolphthiocerols by successive additions of malonyl-CoA or methylmalonyl-CoA extender units. PpsA can accept as substrate the activated forms of either icosanoyl (C20), docosanoyl (C22) or lignoceroyl (C24) groups from FadD26, or a (4-hydroxyphenyl)-C17 or (4-hydroxyphenyl)-C19 fatty acyl from FadD29. PpsA initiates the biosynthesis and extends its substrate using a malonyl-CoA extender unit. The PpsB and PpsC proteins add the second and third malonyl-CoA extender units. PpsD adds an (R)-methylmalonyl unit and PpsE adds a second (R)-methylmalonyl unit. The incorporation of the methylmalonyl units results in formation of two branched methyl groups in the elongated product.</text>
</comment>
<organism evidence="23 26">
    <name type="scientific">Myxococcus fulvus</name>
    <dbReference type="NCBI Taxonomy" id="33"/>
    <lineage>
        <taxon>Bacteria</taxon>
        <taxon>Pseudomonadati</taxon>
        <taxon>Myxococcota</taxon>
        <taxon>Myxococcia</taxon>
        <taxon>Myxococcales</taxon>
        <taxon>Cystobacterineae</taxon>
        <taxon>Myxococcaceae</taxon>
        <taxon>Myxococcus</taxon>
    </lineage>
</organism>
<keyword evidence="25" id="KW-1185">Reference proteome</keyword>
<dbReference type="Pfam" id="PF08242">
    <property type="entry name" value="Methyltransf_12"/>
    <property type="match status" value="1"/>
</dbReference>
<dbReference type="Proteomes" id="UP000183760">
    <property type="component" value="Unassembled WGS sequence"/>
</dbReference>
<dbReference type="GO" id="GO:0034081">
    <property type="term" value="C:polyketide synthase complex"/>
    <property type="evidence" value="ECO:0007669"/>
    <property type="project" value="UniProtKB-ARBA"/>
</dbReference>
<evidence type="ECO:0000256" key="6">
    <source>
        <dbReference type="ARBA" id="ARBA00022832"/>
    </source>
</evidence>
<evidence type="ECO:0000256" key="20">
    <source>
        <dbReference type="ARBA" id="ARBA00084020"/>
    </source>
</evidence>
<feature type="domain" description="Carrier" evidence="21">
    <location>
        <begin position="1833"/>
        <end position="1908"/>
    </location>
</feature>
<accession>A0A511TAB0</accession>
<dbReference type="InterPro" id="IPR009081">
    <property type="entry name" value="PP-bd_ACP"/>
</dbReference>
<dbReference type="Pfam" id="PF22621">
    <property type="entry name" value="CurL-like_PKS_C"/>
    <property type="match status" value="1"/>
</dbReference>
<dbReference type="SUPFAM" id="SSF51735">
    <property type="entry name" value="NAD(P)-binding Rossmann-fold domains"/>
    <property type="match status" value="2"/>
</dbReference>
<dbReference type="Pfam" id="PF02801">
    <property type="entry name" value="Ketoacyl-synt_C"/>
    <property type="match status" value="1"/>
</dbReference>
<dbReference type="EMBL" id="BJXR01000039">
    <property type="protein sequence ID" value="GEN10422.1"/>
    <property type="molecule type" value="Genomic_DNA"/>
</dbReference>
<dbReference type="PROSITE" id="PS50075">
    <property type="entry name" value="CARRIER"/>
    <property type="match status" value="1"/>
</dbReference>
<keyword evidence="3" id="KW-0596">Phosphopantetheine</keyword>
<comment type="catalytic activity">
    <reaction evidence="11">
        <text>17-(4-hydroxyphenyl)heptadecanoyl-[(phenol)carboxyphthiodiolenone synthase] + 2 (S)-methylmalonyl-CoA + 3 malonyl-CoA + 5 NADPH + 10 H(+) = C35-(phenol)carboxyphthiodiolenone-[(phenol)carboxyphthiodiolenone synthase] + 5 CO2 + 5 NADP(+) + 5 CoA + 2 H2O</text>
        <dbReference type="Rhea" id="RHEA:57756"/>
        <dbReference type="Rhea" id="RHEA-COMP:14272"/>
        <dbReference type="Rhea" id="RHEA-COMP:14989"/>
        <dbReference type="ChEBI" id="CHEBI:15377"/>
        <dbReference type="ChEBI" id="CHEBI:15378"/>
        <dbReference type="ChEBI" id="CHEBI:16526"/>
        <dbReference type="ChEBI" id="CHEBI:57287"/>
        <dbReference type="ChEBI" id="CHEBI:57327"/>
        <dbReference type="ChEBI" id="CHEBI:57384"/>
        <dbReference type="ChEBI" id="CHEBI:57783"/>
        <dbReference type="ChEBI" id="CHEBI:58349"/>
        <dbReference type="ChEBI" id="CHEBI:133300"/>
        <dbReference type="ChEBI" id="CHEBI:142259"/>
        <dbReference type="EC" id="2.3.1.292"/>
    </reaction>
</comment>
<dbReference type="GO" id="GO:0004312">
    <property type="term" value="F:fatty acid synthase activity"/>
    <property type="evidence" value="ECO:0007669"/>
    <property type="project" value="TreeGrafter"/>
</dbReference>
<evidence type="ECO:0000256" key="10">
    <source>
        <dbReference type="ARBA" id="ARBA00023268"/>
    </source>
</evidence>
<comment type="caution">
    <text evidence="23">The sequence shown here is derived from an EMBL/GenBank/DDBJ whole genome shotgun (WGS) entry which is preliminary data.</text>
</comment>
<evidence type="ECO:0000256" key="11">
    <source>
        <dbReference type="ARBA" id="ARBA00050973"/>
    </source>
</evidence>
<dbReference type="InterPro" id="IPR014043">
    <property type="entry name" value="Acyl_transferase_dom"/>
</dbReference>
<evidence type="ECO:0000256" key="19">
    <source>
        <dbReference type="ARBA" id="ARBA00078169"/>
    </source>
</evidence>
<evidence type="ECO:0000256" key="4">
    <source>
        <dbReference type="ARBA" id="ARBA00022553"/>
    </source>
</evidence>
<evidence type="ECO:0000313" key="23">
    <source>
        <dbReference type="EMBL" id="GEN10422.1"/>
    </source>
</evidence>
<dbReference type="InterPro" id="IPR020806">
    <property type="entry name" value="PKS_PP-bd"/>
</dbReference>
<dbReference type="SMART" id="SM01294">
    <property type="entry name" value="PKS_PP_betabranch"/>
    <property type="match status" value="1"/>
</dbReference>
<dbReference type="InterPro" id="IPR013217">
    <property type="entry name" value="Methyltransf_12"/>
</dbReference>
<dbReference type="InterPro" id="IPR036291">
    <property type="entry name" value="NAD(P)-bd_dom_sf"/>
</dbReference>
<dbReference type="InterPro" id="IPR014031">
    <property type="entry name" value="Ketoacyl_synth_C"/>
</dbReference>
<reference evidence="24 25" key="1">
    <citation type="submission" date="2016-10" db="EMBL/GenBank/DDBJ databases">
        <authorList>
            <person name="Varghese N."/>
            <person name="Submissions S."/>
        </authorList>
    </citation>
    <scope>NUCLEOTIDE SEQUENCE [LARGE SCALE GENOMIC DNA]</scope>
    <source>
        <strain evidence="24 25">DSM 16525</strain>
    </source>
</reference>
<feature type="domain" description="Ketosynthase family 3 (KS3)" evidence="22">
    <location>
        <begin position="11"/>
        <end position="437"/>
    </location>
</feature>
<evidence type="ECO:0000256" key="3">
    <source>
        <dbReference type="ARBA" id="ARBA00022450"/>
    </source>
</evidence>
<dbReference type="InterPro" id="IPR036736">
    <property type="entry name" value="ACP-like_sf"/>
</dbReference>
<dbReference type="SUPFAM" id="SSF52151">
    <property type="entry name" value="FabD/lysophospholipase-like"/>
    <property type="match status" value="1"/>
</dbReference>
<dbReference type="Gene3D" id="3.30.70.250">
    <property type="entry name" value="Malonyl-CoA ACP transacylase, ACP-binding"/>
    <property type="match status" value="1"/>
</dbReference>
<dbReference type="InterPro" id="IPR006162">
    <property type="entry name" value="Ppantetheine_attach_site"/>
</dbReference>
<dbReference type="Gene3D" id="3.30.70.3290">
    <property type="match status" value="1"/>
</dbReference>
<dbReference type="GO" id="GO:0016491">
    <property type="term" value="F:oxidoreductase activity"/>
    <property type="evidence" value="ECO:0007669"/>
    <property type="project" value="UniProtKB-KW"/>
</dbReference>
<evidence type="ECO:0000259" key="22">
    <source>
        <dbReference type="PROSITE" id="PS52004"/>
    </source>
</evidence>
<dbReference type="Gene3D" id="3.40.47.10">
    <property type="match status" value="1"/>
</dbReference>
<dbReference type="GO" id="GO:0031177">
    <property type="term" value="F:phosphopantetheine binding"/>
    <property type="evidence" value="ECO:0007669"/>
    <property type="project" value="InterPro"/>
</dbReference>
<dbReference type="InterPro" id="IPR020841">
    <property type="entry name" value="PKS_Beta-ketoAc_synthase_dom"/>
</dbReference>
<evidence type="ECO:0000313" key="26">
    <source>
        <dbReference type="Proteomes" id="UP000321514"/>
    </source>
</evidence>
<dbReference type="InterPro" id="IPR057326">
    <property type="entry name" value="KR_dom"/>
</dbReference>
<evidence type="ECO:0000313" key="24">
    <source>
        <dbReference type="EMBL" id="SET83003.1"/>
    </source>
</evidence>
<keyword evidence="4" id="KW-0597">Phosphoprotein</keyword>
<dbReference type="Pfam" id="PF00698">
    <property type="entry name" value="Acyl_transf_1"/>
    <property type="match status" value="1"/>
</dbReference>
<dbReference type="Pfam" id="PF08659">
    <property type="entry name" value="KR"/>
    <property type="match status" value="1"/>
</dbReference>
<dbReference type="Gene3D" id="1.10.1200.10">
    <property type="entry name" value="ACP-like"/>
    <property type="match status" value="1"/>
</dbReference>
<dbReference type="FunFam" id="3.40.47.10:FF:000042">
    <property type="entry name" value="Polyketide synthase Pks13"/>
    <property type="match status" value="1"/>
</dbReference>
<dbReference type="Pfam" id="PF21394">
    <property type="entry name" value="Beta-ketacyl_N"/>
    <property type="match status" value="1"/>
</dbReference>
<dbReference type="SUPFAM" id="SSF47336">
    <property type="entry name" value="ACP-like"/>
    <property type="match status" value="1"/>
</dbReference>
<dbReference type="PANTHER" id="PTHR43775:SF51">
    <property type="entry name" value="INACTIVE PHENOLPHTHIOCEROL SYNTHESIS POLYKETIDE SYNTHASE TYPE I PKS1-RELATED"/>
    <property type="match status" value="1"/>
</dbReference>
<evidence type="ECO:0000256" key="15">
    <source>
        <dbReference type="ARBA" id="ARBA00058455"/>
    </source>
</evidence>
<dbReference type="EC" id="2.3.1.292" evidence="16"/>
<evidence type="ECO:0000256" key="12">
    <source>
        <dbReference type="ARBA" id="ARBA00051971"/>
    </source>
</evidence>
<dbReference type="PROSITE" id="PS00012">
    <property type="entry name" value="PHOSPHOPANTETHEINE"/>
    <property type="match status" value="1"/>
</dbReference>
<dbReference type="Gene3D" id="3.40.366.10">
    <property type="entry name" value="Malonyl-Coenzyme A Acyl Carrier Protein, domain 2"/>
    <property type="match status" value="1"/>
</dbReference>
<evidence type="ECO:0000256" key="13">
    <source>
        <dbReference type="ARBA" id="ARBA00052119"/>
    </source>
</evidence>
<dbReference type="RefSeq" id="WP_074952390.1">
    <property type="nucleotide sequence ID" value="NZ_BJXR01000039.1"/>
</dbReference>
<dbReference type="SUPFAM" id="SSF53901">
    <property type="entry name" value="Thiolase-like"/>
    <property type="match status" value="1"/>
</dbReference>
<evidence type="ECO:0000256" key="18">
    <source>
        <dbReference type="ARBA" id="ARBA00075053"/>
    </source>
</evidence>
<dbReference type="Proteomes" id="UP000321514">
    <property type="component" value="Unassembled WGS sequence"/>
</dbReference>
<dbReference type="PANTHER" id="PTHR43775">
    <property type="entry name" value="FATTY ACID SYNTHASE"/>
    <property type="match status" value="1"/>
</dbReference>
<evidence type="ECO:0000259" key="21">
    <source>
        <dbReference type="PROSITE" id="PS50075"/>
    </source>
</evidence>
<comment type="catalytic activity">
    <reaction evidence="13">
        <text>docosanoyl-[(phenol)carboxyphthiodiolenone synthase] + 2 (S)-methylmalonyl-CoA + 3 malonyl-CoA + 5 NADPH + 10 H(+) = C34-carboxyphthiodiolenone-[(phenol)carboxyphthiodiolenone synthase] + 5 CO2 + 5 NADP(+) + 5 CoA + 2 H2O</text>
        <dbReference type="Rhea" id="RHEA:57752"/>
        <dbReference type="Rhea" id="RHEA-COMP:14987"/>
        <dbReference type="Rhea" id="RHEA-COMP:14988"/>
        <dbReference type="ChEBI" id="CHEBI:15377"/>
        <dbReference type="ChEBI" id="CHEBI:15378"/>
        <dbReference type="ChEBI" id="CHEBI:16526"/>
        <dbReference type="ChEBI" id="CHEBI:57287"/>
        <dbReference type="ChEBI" id="CHEBI:57327"/>
        <dbReference type="ChEBI" id="CHEBI:57384"/>
        <dbReference type="ChEBI" id="CHEBI:57783"/>
        <dbReference type="ChEBI" id="CHEBI:58349"/>
        <dbReference type="ChEBI" id="CHEBI:142237"/>
        <dbReference type="ChEBI" id="CHEBI:142238"/>
        <dbReference type="EC" id="2.3.1.292"/>
    </reaction>
</comment>
<dbReference type="EMBL" id="FOIB01000003">
    <property type="protein sequence ID" value="SET83003.1"/>
    <property type="molecule type" value="Genomic_DNA"/>
</dbReference>
<dbReference type="CDD" id="cd02440">
    <property type="entry name" value="AdoMet_MTases"/>
    <property type="match status" value="1"/>
</dbReference>
<dbReference type="SUPFAM" id="SSF55048">
    <property type="entry name" value="Probable ACP-binding domain of malonyl-CoA ACP transacylase"/>
    <property type="match status" value="1"/>
</dbReference>
<gene>
    <name evidence="23" type="ORF">MFU01_54590</name>
    <name evidence="24" type="ORF">SAMN05443572_103410</name>
</gene>
<dbReference type="InterPro" id="IPR016035">
    <property type="entry name" value="Acyl_Trfase/lysoPLipase"/>
</dbReference>
<evidence type="ECO:0000256" key="5">
    <source>
        <dbReference type="ARBA" id="ARBA00022679"/>
    </source>
</evidence>
<dbReference type="InterPro" id="IPR001227">
    <property type="entry name" value="Ac_transferase_dom_sf"/>
</dbReference>
<proteinExistence type="predicted"/>
<dbReference type="SMART" id="SM00827">
    <property type="entry name" value="PKS_AT"/>
    <property type="match status" value="1"/>
</dbReference>
<keyword evidence="5 24" id="KW-0808">Transferase</keyword>
<evidence type="ECO:0000256" key="7">
    <source>
        <dbReference type="ARBA" id="ARBA00022857"/>
    </source>
</evidence>
<dbReference type="Pfam" id="PF00109">
    <property type="entry name" value="ketoacyl-synt"/>
    <property type="match status" value="1"/>
</dbReference>
<dbReference type="InterPro" id="IPR016036">
    <property type="entry name" value="Malonyl_transacylase_ACP-bd"/>
</dbReference>
<dbReference type="SMART" id="SM00825">
    <property type="entry name" value="PKS_KS"/>
    <property type="match status" value="1"/>
</dbReference>
<dbReference type="STRING" id="1334629.MFUL124B02_23210"/>
<dbReference type="InterPro" id="IPR016039">
    <property type="entry name" value="Thiolase-like"/>
</dbReference>
<dbReference type="InterPro" id="IPR050091">
    <property type="entry name" value="PKS_NRPS_Biosynth_Enz"/>
</dbReference>
<keyword evidence="7" id="KW-0521">NADP</keyword>
<dbReference type="Gene3D" id="3.40.50.720">
    <property type="entry name" value="NAD(P)-binding Rossmann-like Domain"/>
    <property type="match status" value="1"/>
</dbReference>
<dbReference type="InterPro" id="IPR029063">
    <property type="entry name" value="SAM-dependent_MTases_sf"/>
</dbReference>
<comment type="catalytic activity">
    <reaction evidence="12">
        <text>19-(4-hydroxyphenyl)nonadecanoyl-[(phenol)carboxyphthiodiolenone synthase] + 2 (S)-methylmalonyl-CoA + 3 malonyl-CoA + 5 NADPH + 10 H(+) = C37-(phenol)carboxyphthiodiolenone-[(phenol)carboxyphthiodiolenone synthase] + 5 CO2 + 5 NADP(+) + 5 CoA + 2 H2O</text>
        <dbReference type="Rhea" id="RHEA:57760"/>
        <dbReference type="Rhea" id="RHEA-COMP:14273"/>
        <dbReference type="Rhea" id="RHEA-COMP:14990"/>
        <dbReference type="ChEBI" id="CHEBI:15377"/>
        <dbReference type="ChEBI" id="CHEBI:15378"/>
        <dbReference type="ChEBI" id="CHEBI:16526"/>
        <dbReference type="ChEBI" id="CHEBI:57287"/>
        <dbReference type="ChEBI" id="CHEBI:57327"/>
        <dbReference type="ChEBI" id="CHEBI:57384"/>
        <dbReference type="ChEBI" id="CHEBI:57783"/>
        <dbReference type="ChEBI" id="CHEBI:58349"/>
        <dbReference type="ChEBI" id="CHEBI:133301"/>
        <dbReference type="ChEBI" id="CHEBI:142260"/>
        <dbReference type="EC" id="2.3.1.292"/>
    </reaction>
</comment>
<keyword evidence="8" id="KW-0560">Oxidoreductase</keyword>
<dbReference type="PROSITE" id="PS52004">
    <property type="entry name" value="KS3_2"/>
    <property type="match status" value="1"/>
</dbReference>
<dbReference type="GO" id="GO:0006633">
    <property type="term" value="P:fatty acid biosynthetic process"/>
    <property type="evidence" value="ECO:0007669"/>
    <property type="project" value="TreeGrafter"/>
</dbReference>
<evidence type="ECO:0000256" key="16">
    <source>
        <dbReference type="ARBA" id="ARBA00066974"/>
    </source>
</evidence>
<comment type="catalytic activity">
    <reaction evidence="14">
        <text>icosanoyl-[(phenol)carboxyphthiodiolenone synthase] + 2 (S)-methylmalonyl-CoA + 3 malonyl-CoA + 5 NADPH + 10 H(+) = C32-carboxyphthiodiolenone-[(phenol)carboxyphthiodiolenone synthase] + 5 CO2 + 5 NADP(+) + 5 CoA + 2 H2O</text>
        <dbReference type="Rhea" id="RHEA:57748"/>
        <dbReference type="Rhea" id="RHEA-COMP:14985"/>
        <dbReference type="Rhea" id="RHEA-COMP:14986"/>
        <dbReference type="ChEBI" id="CHEBI:15377"/>
        <dbReference type="ChEBI" id="CHEBI:15378"/>
        <dbReference type="ChEBI" id="CHEBI:16526"/>
        <dbReference type="ChEBI" id="CHEBI:57287"/>
        <dbReference type="ChEBI" id="CHEBI:57327"/>
        <dbReference type="ChEBI" id="CHEBI:57384"/>
        <dbReference type="ChEBI" id="CHEBI:57783"/>
        <dbReference type="ChEBI" id="CHEBI:58349"/>
        <dbReference type="ChEBI" id="CHEBI:87848"/>
        <dbReference type="ChEBI" id="CHEBI:142236"/>
        <dbReference type="EC" id="2.3.1.292"/>
    </reaction>
</comment>
<dbReference type="Pfam" id="PF00550">
    <property type="entry name" value="PP-binding"/>
    <property type="match status" value="1"/>
</dbReference>
<keyword evidence="6" id="KW-0276">Fatty acid metabolism</keyword>
<dbReference type="SMART" id="SM00823">
    <property type="entry name" value="PKS_PP"/>
    <property type="match status" value="1"/>
</dbReference>
<evidence type="ECO:0000256" key="1">
    <source>
        <dbReference type="ARBA" id="ARBA00001937"/>
    </source>
</evidence>
<dbReference type="FunFam" id="1.10.1200.10:FF:000005">
    <property type="entry name" value="Nonribosomal peptide synthetase 1"/>
    <property type="match status" value="1"/>
</dbReference>